<dbReference type="SMART" id="SM00100">
    <property type="entry name" value="cNMP"/>
    <property type="match status" value="1"/>
</dbReference>
<dbReference type="InterPro" id="IPR036388">
    <property type="entry name" value="WH-like_DNA-bd_sf"/>
</dbReference>
<name>A0ABU4VCH8_9PSEU</name>
<reference evidence="6 7" key="2">
    <citation type="submission" date="2023-11" db="EMBL/GenBank/DDBJ databases">
        <authorList>
            <person name="Lara A.C."/>
            <person name="Chronakova A."/>
        </authorList>
    </citation>
    <scope>NUCLEOTIDE SEQUENCE [LARGE SCALE GENOMIC DNA]</scope>
    <source>
        <strain evidence="6 7">BCCO 10_0061</strain>
    </source>
</reference>
<keyword evidence="7" id="KW-1185">Reference proteome</keyword>
<dbReference type="Gene3D" id="2.60.120.10">
    <property type="entry name" value="Jelly Rolls"/>
    <property type="match status" value="1"/>
</dbReference>
<dbReference type="InterPro" id="IPR012318">
    <property type="entry name" value="HTH_CRP"/>
</dbReference>
<keyword evidence="3" id="KW-0804">Transcription</keyword>
<proteinExistence type="predicted"/>
<protein>
    <submittedName>
        <fullName evidence="6">Crp/Fnr family transcriptional regulator</fullName>
    </submittedName>
</protein>
<dbReference type="InterPro" id="IPR000595">
    <property type="entry name" value="cNMP-bd_dom"/>
</dbReference>
<reference evidence="6 7" key="1">
    <citation type="submission" date="2023-11" db="EMBL/GenBank/DDBJ databases">
        <title>Lentzea sokolovensis, sp. nov., Lentzea kristufkii, sp. nov., and Lentzea miocenensis, sp. nov., rare actinobacteria from Sokolov Coal Basin, Miocene lacustrine sediment, Czech Republic.</title>
        <authorList>
            <person name="Lara A."/>
            <person name="Kotroba L."/>
            <person name="Nouioui I."/>
            <person name="Neumann-Schaal M."/>
            <person name="Mast Y."/>
            <person name="Chronakova A."/>
        </authorList>
    </citation>
    <scope>NUCLEOTIDE SEQUENCE [LARGE SCALE GENOMIC DNA]</scope>
    <source>
        <strain evidence="6 7">BCCO 10_0061</strain>
    </source>
</reference>
<dbReference type="SUPFAM" id="SSF51206">
    <property type="entry name" value="cAMP-binding domain-like"/>
    <property type="match status" value="1"/>
</dbReference>
<dbReference type="Pfam" id="PF00027">
    <property type="entry name" value="cNMP_binding"/>
    <property type="match status" value="1"/>
</dbReference>
<dbReference type="InterPro" id="IPR014710">
    <property type="entry name" value="RmlC-like_jellyroll"/>
</dbReference>
<evidence type="ECO:0000313" key="7">
    <source>
        <dbReference type="Proteomes" id="UP001285352"/>
    </source>
</evidence>
<evidence type="ECO:0000256" key="1">
    <source>
        <dbReference type="ARBA" id="ARBA00023015"/>
    </source>
</evidence>
<dbReference type="EMBL" id="JAXAVU010000018">
    <property type="protein sequence ID" value="MDX8149517.1"/>
    <property type="molecule type" value="Genomic_DNA"/>
</dbReference>
<dbReference type="InterPro" id="IPR018490">
    <property type="entry name" value="cNMP-bd_dom_sf"/>
</dbReference>
<evidence type="ECO:0000313" key="6">
    <source>
        <dbReference type="EMBL" id="MDX8149517.1"/>
    </source>
</evidence>
<gene>
    <name evidence="6" type="ORF">SK854_45860</name>
</gene>
<feature type="domain" description="HTH crp-type" evidence="5">
    <location>
        <begin position="163"/>
        <end position="236"/>
    </location>
</feature>
<accession>A0ABU4VCH8</accession>
<keyword evidence="2" id="KW-0238">DNA-binding</keyword>
<evidence type="ECO:0000259" key="4">
    <source>
        <dbReference type="PROSITE" id="PS50042"/>
    </source>
</evidence>
<dbReference type="Gene3D" id="1.10.10.10">
    <property type="entry name" value="Winged helix-like DNA-binding domain superfamily/Winged helix DNA-binding domain"/>
    <property type="match status" value="1"/>
</dbReference>
<organism evidence="6 7">
    <name type="scientific">Lentzea sokolovensis</name>
    <dbReference type="NCBI Taxonomy" id="3095429"/>
    <lineage>
        <taxon>Bacteria</taxon>
        <taxon>Bacillati</taxon>
        <taxon>Actinomycetota</taxon>
        <taxon>Actinomycetes</taxon>
        <taxon>Pseudonocardiales</taxon>
        <taxon>Pseudonocardiaceae</taxon>
        <taxon>Lentzea</taxon>
    </lineage>
</organism>
<feature type="domain" description="Cyclic nucleotide-binding" evidence="4">
    <location>
        <begin position="25"/>
        <end position="109"/>
    </location>
</feature>
<dbReference type="RefSeq" id="WP_319981495.1">
    <property type="nucleotide sequence ID" value="NZ_JAXAVU010000018.1"/>
</dbReference>
<evidence type="ECO:0000256" key="2">
    <source>
        <dbReference type="ARBA" id="ARBA00023125"/>
    </source>
</evidence>
<dbReference type="InterPro" id="IPR036390">
    <property type="entry name" value="WH_DNA-bd_sf"/>
</dbReference>
<dbReference type="Proteomes" id="UP001285352">
    <property type="component" value="Unassembled WGS sequence"/>
</dbReference>
<sequence>MGRIDPADVSSLVEANRRKWSSRSFLACLSPEALRRLCVQGSAEWFDPGEELIVEAANDRTVYLVLSGCVKIVVQLDGGKEGLIAIRGSGDVIGELASLDRQPRSATARISGAGPSLVLLVNGDAFMNAFADLPDAVEVLAVAISGKLRDATSARQYGHLGSTTTQTRLARAFVALADTHGQVVSGDVVMGLDLSQEEMASLAGASVPSVQRALGSWRRLGVVGGRGRRLVIRDIAALRRIAYPSNDV</sequence>
<dbReference type="Pfam" id="PF13545">
    <property type="entry name" value="HTH_Crp_2"/>
    <property type="match status" value="1"/>
</dbReference>
<comment type="caution">
    <text evidence="6">The sequence shown here is derived from an EMBL/GenBank/DDBJ whole genome shotgun (WGS) entry which is preliminary data.</text>
</comment>
<dbReference type="SMART" id="SM00419">
    <property type="entry name" value="HTH_CRP"/>
    <property type="match status" value="1"/>
</dbReference>
<keyword evidence="1" id="KW-0805">Transcription regulation</keyword>
<evidence type="ECO:0000256" key="3">
    <source>
        <dbReference type="ARBA" id="ARBA00023163"/>
    </source>
</evidence>
<evidence type="ECO:0000259" key="5">
    <source>
        <dbReference type="PROSITE" id="PS51063"/>
    </source>
</evidence>
<dbReference type="PROSITE" id="PS50042">
    <property type="entry name" value="CNMP_BINDING_3"/>
    <property type="match status" value="1"/>
</dbReference>
<dbReference type="SUPFAM" id="SSF46785">
    <property type="entry name" value="Winged helix' DNA-binding domain"/>
    <property type="match status" value="1"/>
</dbReference>
<dbReference type="CDD" id="cd00038">
    <property type="entry name" value="CAP_ED"/>
    <property type="match status" value="1"/>
</dbReference>
<dbReference type="PROSITE" id="PS51063">
    <property type="entry name" value="HTH_CRP_2"/>
    <property type="match status" value="1"/>
</dbReference>